<gene>
    <name evidence="3" type="ORF">AWH56_023535</name>
    <name evidence="2" type="ORF">AWH56_14350</name>
</gene>
<dbReference type="InterPro" id="IPR002372">
    <property type="entry name" value="PQQ_rpt_dom"/>
</dbReference>
<feature type="domain" description="Pyrrolo-quinoline quinone repeat" evidence="1">
    <location>
        <begin position="455"/>
        <end position="543"/>
    </location>
</feature>
<reference evidence="3 4" key="3">
    <citation type="journal article" date="2019" name="Int. J. Syst. Evol. Microbiol.">
        <title>Anaerobacillus isosaccharinicus sp. nov., an alkaliphilic bacterium which degrades isosaccharinic acid.</title>
        <authorList>
            <person name="Bassil N.M."/>
            <person name="Lloyd J.R."/>
        </authorList>
    </citation>
    <scope>NUCLEOTIDE SEQUENCE [LARGE SCALE GENOMIC DNA]</scope>
    <source>
        <strain evidence="3 4">NB2006</strain>
    </source>
</reference>
<evidence type="ECO:0000313" key="4">
    <source>
        <dbReference type="Proteomes" id="UP000180175"/>
    </source>
</evidence>
<dbReference type="PROSITE" id="PS51257">
    <property type="entry name" value="PROKAR_LIPOPROTEIN"/>
    <property type="match status" value="1"/>
</dbReference>
<reference evidence="3 4" key="2">
    <citation type="journal article" date="2017" name="Genome Announc.">
        <title>Draft Genome Sequences of Four Alkaliphilic Bacteria Belonging to the Anaerobacillus Genus.</title>
        <authorList>
            <person name="Bassil N.M."/>
            <person name="Lloyd J.R."/>
        </authorList>
    </citation>
    <scope>NUCLEOTIDE SEQUENCE [LARGE SCALE GENOMIC DNA]</scope>
    <source>
        <strain evidence="3 4">NB2006</strain>
    </source>
</reference>
<evidence type="ECO:0000313" key="3">
    <source>
        <dbReference type="EMBL" id="QOY35610.1"/>
    </source>
</evidence>
<reference evidence="3" key="4">
    <citation type="submission" date="2020-10" db="EMBL/GenBank/DDBJ databases">
        <authorList>
            <person name="Bassil N.M."/>
            <person name="Lloyd J.R."/>
        </authorList>
    </citation>
    <scope>NUCLEOTIDE SEQUENCE</scope>
    <source>
        <strain evidence="3">NB2006</strain>
    </source>
</reference>
<dbReference type="SUPFAM" id="SSF50998">
    <property type="entry name" value="Quinoprotein alcohol dehydrogenase-like"/>
    <property type="match status" value="1"/>
</dbReference>
<organism evidence="2 4">
    <name type="scientific">Anaerobacillus isosaccharinicus</name>
    <dbReference type="NCBI Taxonomy" id="1532552"/>
    <lineage>
        <taxon>Bacteria</taxon>
        <taxon>Bacillati</taxon>
        <taxon>Bacillota</taxon>
        <taxon>Bacilli</taxon>
        <taxon>Bacillales</taxon>
        <taxon>Bacillaceae</taxon>
        <taxon>Anaerobacillus</taxon>
    </lineage>
</organism>
<dbReference type="KEGG" id="aia:AWH56_023535"/>
<dbReference type="EMBL" id="CP063356">
    <property type="protein sequence ID" value="QOY35610.1"/>
    <property type="molecule type" value="Genomic_DNA"/>
</dbReference>
<keyword evidence="4" id="KW-1185">Reference proteome</keyword>
<dbReference type="InterPro" id="IPR011047">
    <property type="entry name" value="Quinoprotein_ADH-like_sf"/>
</dbReference>
<dbReference type="PANTHER" id="PTHR34512">
    <property type="entry name" value="CELL SURFACE PROTEIN"/>
    <property type="match status" value="1"/>
</dbReference>
<reference evidence="2 4" key="1">
    <citation type="submission" date="2016-10" db="EMBL/GenBank/DDBJ databases">
        <title>Draft genome sequences of four alkaliphilic bacteria belonging to the Anaerobacillus genus.</title>
        <authorList>
            <person name="Bassil N.M."/>
            <person name="Lloyd J.R."/>
        </authorList>
    </citation>
    <scope>NUCLEOTIDE SEQUENCE [LARGE SCALE GENOMIC DNA]</scope>
    <source>
        <strain evidence="2 4">NB2006</strain>
    </source>
</reference>
<dbReference type="AlphaFoldDB" id="A0A1S2LIU1"/>
<sequence>MKKTILLKYSLCIGLLASGCSTTISKNDEMTRVKTIDRTWRSIEIVNWVSDLNLDFQKVLEVEKGDISLIQVELEHQGGKLENYSTEEIQSFPRVYTEIEGVLTFRGNHLRTAPSFGVISRNDHFKLEKSWSFQTGASPRWGGGSGWTGQPSIVKWSPEVKAIMKIGSAFKENVDFVEVVYGSLDGHVYFLDLHTGEKTREPIYIGNPIKGSVSIDPRGYPLLFVGDGIPQKAPFGQRIFSLIDNRELYFLKGDDPFAYREWGAFDSSPLINRLTDTLVGAGENGIFYKIKLNTHFDLEKGEISVNPDPIKYRYEIKGNNYQGIENSVAVYGNLAFFADNGGSVQGVDITTMSPFFALSPLDDTDSTIGIEVKGDNVYLYSGTEVDIVGKDGDAHIRKINALTGEVVWHLKYPAFFYEGVNGGVLASPVIGKGDIDDLVIYTIARYKQRYSGLMVALEKETGDEVWRWEMPHYGWSSPVDVYDESGKAYLVQSDSIGNVYFIEASSGKVIDTINLGANIESSPAVYNNMIVVGSRGGKFFGIEIK</sequence>
<dbReference type="Pfam" id="PF13360">
    <property type="entry name" value="PQQ_2"/>
    <property type="match status" value="1"/>
</dbReference>
<protein>
    <submittedName>
        <fullName evidence="3">PQQ-binding-like beta-propeller repeat protein</fullName>
    </submittedName>
</protein>
<dbReference type="EMBL" id="LQXD01000129">
    <property type="protein sequence ID" value="OIJ12150.1"/>
    <property type="molecule type" value="Genomic_DNA"/>
</dbReference>
<dbReference type="PANTHER" id="PTHR34512:SF30">
    <property type="entry name" value="OUTER MEMBRANE PROTEIN ASSEMBLY FACTOR BAMB"/>
    <property type="match status" value="1"/>
</dbReference>
<dbReference type="RefSeq" id="WP_071317727.1">
    <property type="nucleotide sequence ID" value="NZ_CP063356.2"/>
</dbReference>
<accession>A0A1S2LIU1</accession>
<proteinExistence type="predicted"/>
<name>A0A1S2LIU1_9BACI</name>
<dbReference type="OrthoDB" id="105314at2"/>
<dbReference type="Proteomes" id="UP000180175">
    <property type="component" value="Chromosome"/>
</dbReference>
<dbReference type="InterPro" id="IPR015943">
    <property type="entry name" value="WD40/YVTN_repeat-like_dom_sf"/>
</dbReference>
<dbReference type="Gene3D" id="2.130.10.10">
    <property type="entry name" value="YVTN repeat-like/Quinoprotein amine dehydrogenase"/>
    <property type="match status" value="2"/>
</dbReference>
<evidence type="ECO:0000259" key="1">
    <source>
        <dbReference type="Pfam" id="PF13360"/>
    </source>
</evidence>
<evidence type="ECO:0000313" key="2">
    <source>
        <dbReference type="EMBL" id="OIJ12150.1"/>
    </source>
</evidence>